<name>A0A1R3QMY2_MAIZE</name>
<sequence length="308" mass="36005">MKLVLVVLAFIALVSSVSCTQTGGCSCGQQQSHEQQHHPQQHHPQKQQHQPPPQHHQQQQHQQQQVHMQPQKHQQQQEVHVQQQQQQPQHQQQQQQQQHQQQHQCEGQQQHHQQSQGHVQQHEQSHEQHQGQSHEQQHQQQFQGHDKQQQPQQPQQYQQGQEKSQQQQCHCQEQQQTTRCSYNYYSSSSNLKNCHEFLRQQCSPLVMPFLQSRLIQPSSCQVLQQQCCHDLRQIEPQYIHQAIYNMVQSIIQEEQQQQPCELCGSQQATQSAVAILTAAQYLPSMCGLYHSYYQNNPCSSNDISGVCN</sequence>
<dbReference type="InterPro" id="IPR036312">
    <property type="entry name" value="Bifun_inhib/LTP/seed_sf"/>
</dbReference>
<feature type="domain" description="Bifunctional inhibitor/plant lipid transfer protein/seed storage helical" evidence="3">
    <location>
        <begin position="189"/>
        <end position="252"/>
    </location>
</feature>
<feature type="signal peptide" evidence="2">
    <location>
        <begin position="1"/>
        <end position="19"/>
    </location>
</feature>
<dbReference type="CDD" id="cd00261">
    <property type="entry name" value="AAI_SS"/>
    <property type="match status" value="1"/>
</dbReference>
<organism evidence="4">
    <name type="scientific">Zea mays</name>
    <name type="common">Maize</name>
    <dbReference type="NCBI Taxonomy" id="4577"/>
    <lineage>
        <taxon>Eukaryota</taxon>
        <taxon>Viridiplantae</taxon>
        <taxon>Streptophyta</taxon>
        <taxon>Embryophyta</taxon>
        <taxon>Tracheophyta</taxon>
        <taxon>Spermatophyta</taxon>
        <taxon>Magnoliopsida</taxon>
        <taxon>Liliopsida</taxon>
        <taxon>Poales</taxon>
        <taxon>Poaceae</taxon>
        <taxon>PACMAD clade</taxon>
        <taxon>Panicoideae</taxon>
        <taxon>Andropogonodae</taxon>
        <taxon>Andropogoneae</taxon>
        <taxon>Tripsacinae</taxon>
        <taxon>Zea</taxon>
    </lineage>
</organism>
<dbReference type="OMA" id="HEQSHEQ"/>
<evidence type="ECO:0000256" key="1">
    <source>
        <dbReference type="SAM" id="MobiDB-lite"/>
    </source>
</evidence>
<feature type="compositionally biased region" description="Low complexity" evidence="1">
    <location>
        <begin position="130"/>
        <end position="159"/>
    </location>
</feature>
<dbReference type="IntAct" id="A0A1R3QMY2">
    <property type="interactions" value="12"/>
</dbReference>
<keyword evidence="2" id="KW-0732">Signal</keyword>
<evidence type="ECO:0000259" key="3">
    <source>
        <dbReference type="Pfam" id="PF13016"/>
    </source>
</evidence>
<dbReference type="ExpressionAtlas" id="A0A1R3QMY2">
    <property type="expression patterns" value="baseline and differential"/>
</dbReference>
<gene>
    <name evidence="4" type="ORF">ZEAMMB73_Zm00001d020591</name>
</gene>
<dbReference type="Gene3D" id="1.10.110.10">
    <property type="entry name" value="Plant lipid-transfer and hydrophobic proteins"/>
    <property type="match status" value="1"/>
</dbReference>
<evidence type="ECO:0000256" key="2">
    <source>
        <dbReference type="SAM" id="SignalP"/>
    </source>
</evidence>
<proteinExistence type="predicted"/>
<dbReference type="EMBL" id="CM007650">
    <property type="protein sequence ID" value="ONM55175.1"/>
    <property type="molecule type" value="Genomic_DNA"/>
</dbReference>
<dbReference type="PROSITE" id="PS51257">
    <property type="entry name" value="PROKAR_LIPOPROTEIN"/>
    <property type="match status" value="1"/>
</dbReference>
<dbReference type="Pfam" id="PF13016">
    <property type="entry name" value="Gliadin"/>
    <property type="match status" value="1"/>
</dbReference>
<evidence type="ECO:0000313" key="4">
    <source>
        <dbReference type="EMBL" id="ONM55175.1"/>
    </source>
</evidence>
<feature type="chain" id="PRO_5010265458" evidence="2">
    <location>
        <begin position="20"/>
        <end position="308"/>
    </location>
</feature>
<dbReference type="PRINTS" id="PR00208">
    <property type="entry name" value="GLIADGLUTEN"/>
</dbReference>
<dbReference type="PANTHER" id="PTHR33454">
    <property type="entry name" value="PROLAMIN PPROL 14P"/>
    <property type="match status" value="1"/>
</dbReference>
<dbReference type="InterPro" id="IPR016140">
    <property type="entry name" value="Bifunc_inhib/LTP/seed_store"/>
</dbReference>
<dbReference type="OrthoDB" id="692815at2759"/>
<dbReference type="KEGG" id="zma:541920"/>
<dbReference type="PANTHER" id="PTHR33454:SF14">
    <property type="entry name" value="50 KDA GAMMA-ZEIN"/>
    <property type="match status" value="1"/>
</dbReference>
<dbReference type="GO" id="GO:0045735">
    <property type="term" value="F:nutrient reservoir activity"/>
    <property type="evidence" value="ECO:0007669"/>
    <property type="project" value="InterPro"/>
</dbReference>
<feature type="compositionally biased region" description="Low complexity" evidence="1">
    <location>
        <begin position="55"/>
        <end position="119"/>
    </location>
</feature>
<dbReference type="InterPro" id="IPR001954">
    <property type="entry name" value="Glia_glutenin"/>
</dbReference>
<accession>A0A1R3QMY2</accession>
<dbReference type="InParanoid" id="A0A1R3QMY2"/>
<protein>
    <submittedName>
        <fullName evidence="4">50kD gamma zein</fullName>
    </submittedName>
</protein>
<feature type="region of interest" description="Disordered" evidence="1">
    <location>
        <begin position="27"/>
        <end position="159"/>
    </location>
</feature>
<feature type="compositionally biased region" description="Basic and acidic residues" evidence="1">
    <location>
        <begin position="120"/>
        <end position="129"/>
    </location>
</feature>
<reference evidence="4" key="1">
    <citation type="submission" date="2015-12" db="EMBL/GenBank/DDBJ databases">
        <title>Update maize B73 reference genome by single molecule sequencing technologies.</title>
        <authorList>
            <consortium name="Maize Genome Sequencing Project"/>
            <person name="Ware D."/>
        </authorList>
    </citation>
    <scope>NUCLEOTIDE SEQUENCE [LARGE SCALE GENOMIC DNA]</scope>
    <source>
        <tissue evidence="4">Seedling</tissue>
    </source>
</reference>
<dbReference type="AlphaFoldDB" id="A0A1R3QMY2"/>
<dbReference type="SUPFAM" id="SSF47699">
    <property type="entry name" value="Bifunctional inhibitor/lipid-transfer protein/seed storage 2S albumin"/>
    <property type="match status" value="1"/>
</dbReference>